<organism evidence="1 2">
    <name type="scientific">Stenotrophomonas panacihumi</name>
    <dbReference type="NCBI Taxonomy" id="676599"/>
    <lineage>
        <taxon>Bacteria</taxon>
        <taxon>Pseudomonadati</taxon>
        <taxon>Pseudomonadota</taxon>
        <taxon>Gammaproteobacteria</taxon>
        <taxon>Lysobacterales</taxon>
        <taxon>Lysobacteraceae</taxon>
        <taxon>Stenotrophomonas</taxon>
    </lineage>
</organism>
<keyword evidence="2" id="KW-1185">Reference proteome</keyword>
<protein>
    <submittedName>
        <fullName evidence="1">Uncharacterized protein</fullName>
    </submittedName>
</protein>
<evidence type="ECO:0000313" key="1">
    <source>
        <dbReference type="EMBL" id="KRG40456.1"/>
    </source>
</evidence>
<dbReference type="NCBIfam" id="TIGR04509">
    <property type="entry name" value="mod_pep_NH_fam"/>
    <property type="match status" value="1"/>
</dbReference>
<dbReference type="Proteomes" id="UP000051802">
    <property type="component" value="Unassembled WGS sequence"/>
</dbReference>
<reference evidence="1 2" key="1">
    <citation type="submission" date="2015-10" db="EMBL/GenBank/DDBJ databases">
        <title>Genome sequencing and analysis of members of genus Stenotrophomonas.</title>
        <authorList>
            <person name="Patil P.P."/>
            <person name="Midha S."/>
            <person name="Patil P.B."/>
        </authorList>
    </citation>
    <scope>NUCLEOTIDE SEQUENCE [LARGE SCALE GENOMIC DNA]</scope>
    <source>
        <strain evidence="1 2">JCM 16536</strain>
    </source>
</reference>
<comment type="caution">
    <text evidence="1">The sequence shown here is derived from an EMBL/GenBank/DDBJ whole genome shotgun (WGS) entry which is preliminary data.</text>
</comment>
<name>A0A0R0AI21_9GAMM</name>
<sequence>MIKFDPASARKLISTLSSDDLFREQFTVDPIGALEQAGLMPSGKDGEAIRANSSCLMVTQLASKADIRMAAQEIDRMLTSGSSQTVPALDAGLARGLHLRAA</sequence>
<dbReference type="EMBL" id="LLXU01000098">
    <property type="protein sequence ID" value="KRG40456.1"/>
    <property type="molecule type" value="Genomic_DNA"/>
</dbReference>
<dbReference type="RefSeq" id="WP_057647842.1">
    <property type="nucleotide sequence ID" value="NZ_LLXU01000098.1"/>
</dbReference>
<proteinExistence type="predicted"/>
<evidence type="ECO:0000313" key="2">
    <source>
        <dbReference type="Proteomes" id="UP000051802"/>
    </source>
</evidence>
<accession>A0A0R0AI21</accession>
<dbReference type="AlphaFoldDB" id="A0A0R0AI21"/>
<dbReference type="InterPro" id="IPR030976">
    <property type="entry name" value="Mod_pep_NH_fam"/>
</dbReference>
<gene>
    <name evidence="1" type="ORF">ARC20_01565</name>
</gene>
<dbReference type="STRING" id="676599.ARC20_01565"/>